<dbReference type="EMBL" id="MN740387">
    <property type="protein sequence ID" value="QHU03758.1"/>
    <property type="molecule type" value="Genomic_DNA"/>
</dbReference>
<evidence type="ECO:0000256" key="1">
    <source>
        <dbReference type="SAM" id="MobiDB-lite"/>
    </source>
</evidence>
<proteinExistence type="predicted"/>
<evidence type="ECO:0000256" key="2">
    <source>
        <dbReference type="SAM" id="Phobius"/>
    </source>
</evidence>
<feature type="compositionally biased region" description="Polar residues" evidence="1">
    <location>
        <begin position="33"/>
        <end position="54"/>
    </location>
</feature>
<keyword evidence="2" id="KW-0812">Transmembrane</keyword>
<accession>A0A6C0JIZ5</accession>
<feature type="region of interest" description="Disordered" evidence="1">
    <location>
        <begin position="33"/>
        <end position="97"/>
    </location>
</feature>
<organism evidence="3">
    <name type="scientific">viral metagenome</name>
    <dbReference type="NCBI Taxonomy" id="1070528"/>
    <lineage>
        <taxon>unclassified sequences</taxon>
        <taxon>metagenomes</taxon>
        <taxon>organismal metagenomes</taxon>
    </lineage>
</organism>
<feature type="transmembrane region" description="Helical" evidence="2">
    <location>
        <begin position="143"/>
        <end position="160"/>
    </location>
</feature>
<dbReference type="Pfam" id="PF19105">
    <property type="entry name" value="DUF5792"/>
    <property type="match status" value="1"/>
</dbReference>
<protein>
    <submittedName>
        <fullName evidence="3">Uncharacterized protein</fullName>
    </submittedName>
</protein>
<dbReference type="AlphaFoldDB" id="A0A6C0JIZ5"/>
<name>A0A6C0JIZ5_9ZZZZ</name>
<keyword evidence="2" id="KW-1133">Transmembrane helix</keyword>
<dbReference type="InterPro" id="IPR043810">
    <property type="entry name" value="DUF5792"/>
</dbReference>
<keyword evidence="2" id="KW-0472">Membrane</keyword>
<evidence type="ECO:0000313" key="3">
    <source>
        <dbReference type="EMBL" id="QHU03758.1"/>
    </source>
</evidence>
<sequence>MASDRVYTMNLSDDGEGMVPISQNQSTSFIKNEAQIQPEKNVSQSKETMDSTPINDIMMEPPMMTDEPKMQGMMPQMTAPQPQGMHAQQAEKPASKNPMNLTDEQMTALLVAVCTGLAVSKPVQDKLATSIPKFLNEQGGRSMVGLATTGVVAAIVFYFMKDYVVKP</sequence>
<reference evidence="3" key="1">
    <citation type="journal article" date="2020" name="Nature">
        <title>Giant virus diversity and host interactions through global metagenomics.</title>
        <authorList>
            <person name="Schulz F."/>
            <person name="Roux S."/>
            <person name="Paez-Espino D."/>
            <person name="Jungbluth S."/>
            <person name="Walsh D.A."/>
            <person name="Denef V.J."/>
            <person name="McMahon K.D."/>
            <person name="Konstantinidis K.T."/>
            <person name="Eloe-Fadrosh E.A."/>
            <person name="Kyrpides N.C."/>
            <person name="Woyke T."/>
        </authorList>
    </citation>
    <scope>NUCLEOTIDE SEQUENCE</scope>
    <source>
        <strain evidence="3">GVMAG-M-3300027206-1</strain>
    </source>
</reference>